<accession>A0ABN1UNJ9</accession>
<dbReference type="EMBL" id="BAAAKV010000010">
    <property type="protein sequence ID" value="GAA1160466.1"/>
    <property type="molecule type" value="Genomic_DNA"/>
</dbReference>
<dbReference type="RefSeq" id="WP_344272181.1">
    <property type="nucleotide sequence ID" value="NZ_BAAAKV010000010.1"/>
</dbReference>
<evidence type="ECO:0000313" key="2">
    <source>
        <dbReference type="EMBL" id="GAA1160466.1"/>
    </source>
</evidence>
<proteinExistence type="predicted"/>
<feature type="compositionally biased region" description="Low complexity" evidence="1">
    <location>
        <begin position="8"/>
        <end position="39"/>
    </location>
</feature>
<protein>
    <submittedName>
        <fullName evidence="2">ABC transporter substrate-binding protein</fullName>
    </submittedName>
</protein>
<comment type="caution">
    <text evidence="2">The sequence shown here is derived from an EMBL/GenBank/DDBJ whole genome shotgun (WGS) entry which is preliminary data.</text>
</comment>
<dbReference type="Proteomes" id="UP001501371">
    <property type="component" value="Unassembled WGS sequence"/>
</dbReference>
<dbReference type="InterPro" id="IPR006059">
    <property type="entry name" value="SBP"/>
</dbReference>
<reference evidence="2 3" key="1">
    <citation type="journal article" date="2019" name="Int. J. Syst. Evol. Microbiol.">
        <title>The Global Catalogue of Microorganisms (GCM) 10K type strain sequencing project: providing services to taxonomists for standard genome sequencing and annotation.</title>
        <authorList>
            <consortium name="The Broad Institute Genomics Platform"/>
            <consortium name="The Broad Institute Genome Sequencing Center for Infectious Disease"/>
            <person name="Wu L."/>
            <person name="Ma J."/>
        </authorList>
    </citation>
    <scope>NUCLEOTIDE SEQUENCE [LARGE SCALE GENOMIC DNA]</scope>
    <source>
        <strain evidence="2 3">JCM 12696</strain>
    </source>
</reference>
<feature type="region of interest" description="Disordered" evidence="1">
    <location>
        <begin position="1"/>
        <end position="39"/>
    </location>
</feature>
<dbReference type="PANTHER" id="PTHR43649:SF30">
    <property type="entry name" value="ABC TRANSPORTER SUBSTRATE-BINDING PROTEIN"/>
    <property type="match status" value="1"/>
</dbReference>
<dbReference type="InterPro" id="IPR050490">
    <property type="entry name" value="Bact_solute-bd_prot1"/>
</dbReference>
<dbReference type="Gene3D" id="3.40.190.10">
    <property type="entry name" value="Periplasmic binding protein-like II"/>
    <property type="match status" value="1"/>
</dbReference>
<sequence length="468" mass="49459">MAAAHCFPGTRTPGVPRTPGDSGAHDPGAPGAPAGPSRRALLRSGTGLALGAAATAALSGCGAGASDGVGPDGKVTVELWHGQTDSAAEVLKGLVEEFNRTHPTIRVDPGGGVLADAMLQKITAALASGSFPDIAFVFGSDLANVARSPSVVDLTDMDRSGTVPWKDYWAPAREAVTLNGQLRAVPAVLDSLAVVCNKKLFRAAGLPLPEPGWTWDEFTETARKLTDRGRGTFGTGWPGVGDEDTVWRLWPMVWDLGGDVVAGDGRRIGFADEGVRALETLAGLARDKSVYVDPKPGSEQMYKVFLAGRMGMVATGPWQLPDIRQAKIDYHVVPLPSYSGRPLTISGPDTWTVFDNGPARVEAARTFVSWLSRPAQDVRWDVDAGSLPLSRSTQAMTAWRTHAEDTEGLPVFTKALETARVRPVHPAYPQISQALGQAIVAVLLGRSTPAKALRQCADEANAALIIPR</sequence>
<dbReference type="SUPFAM" id="SSF53850">
    <property type="entry name" value="Periplasmic binding protein-like II"/>
    <property type="match status" value="1"/>
</dbReference>
<keyword evidence="3" id="KW-1185">Reference proteome</keyword>
<organism evidence="2 3">
    <name type="scientific">Streptomyces hebeiensis</name>
    <dbReference type="NCBI Taxonomy" id="229486"/>
    <lineage>
        <taxon>Bacteria</taxon>
        <taxon>Bacillati</taxon>
        <taxon>Actinomycetota</taxon>
        <taxon>Actinomycetes</taxon>
        <taxon>Kitasatosporales</taxon>
        <taxon>Streptomycetaceae</taxon>
        <taxon>Streptomyces</taxon>
    </lineage>
</organism>
<dbReference type="PANTHER" id="PTHR43649">
    <property type="entry name" value="ARABINOSE-BINDING PROTEIN-RELATED"/>
    <property type="match status" value="1"/>
</dbReference>
<evidence type="ECO:0000313" key="3">
    <source>
        <dbReference type="Proteomes" id="UP001501371"/>
    </source>
</evidence>
<dbReference type="CDD" id="cd14748">
    <property type="entry name" value="PBP2_UgpB"/>
    <property type="match status" value="1"/>
</dbReference>
<dbReference type="PROSITE" id="PS51318">
    <property type="entry name" value="TAT"/>
    <property type="match status" value="1"/>
</dbReference>
<dbReference type="InterPro" id="IPR006311">
    <property type="entry name" value="TAT_signal"/>
</dbReference>
<dbReference type="Pfam" id="PF01547">
    <property type="entry name" value="SBP_bac_1"/>
    <property type="match status" value="1"/>
</dbReference>
<name>A0ABN1UNJ9_9ACTN</name>
<gene>
    <name evidence="2" type="ORF">GCM10009654_15960</name>
</gene>
<evidence type="ECO:0000256" key="1">
    <source>
        <dbReference type="SAM" id="MobiDB-lite"/>
    </source>
</evidence>